<dbReference type="GO" id="GO:0004386">
    <property type="term" value="F:helicase activity"/>
    <property type="evidence" value="ECO:0007669"/>
    <property type="project" value="UniProtKB-KW"/>
</dbReference>
<dbReference type="InterPro" id="IPR049730">
    <property type="entry name" value="SNF2/RAD54-like_C"/>
</dbReference>
<keyword evidence="9" id="KW-1185">Reference proteome</keyword>
<dbReference type="SUPFAM" id="SSF52540">
    <property type="entry name" value="P-loop containing nucleoside triphosphate hydrolases"/>
    <property type="match status" value="2"/>
</dbReference>
<dbReference type="SMART" id="SM00490">
    <property type="entry name" value="HELICc"/>
    <property type="match status" value="1"/>
</dbReference>
<keyword evidence="5" id="KW-0175">Coiled coil</keyword>
<dbReference type="PANTHER" id="PTHR45766">
    <property type="entry name" value="DNA ANNEALING HELICASE AND ENDONUCLEASE ZRANB3 FAMILY MEMBER"/>
    <property type="match status" value="1"/>
</dbReference>
<dbReference type="EMBL" id="AP019368">
    <property type="protein sequence ID" value="BBH53874.1"/>
    <property type="molecule type" value="Genomic_DNA"/>
</dbReference>
<dbReference type="PROSITE" id="PS51192">
    <property type="entry name" value="HELICASE_ATP_BIND_1"/>
    <property type="match status" value="1"/>
</dbReference>
<dbReference type="PANTHER" id="PTHR45766:SF6">
    <property type="entry name" value="SWI_SNF-RELATED MATRIX-ASSOCIATED ACTIN-DEPENDENT REGULATOR OF CHROMATIN SUBFAMILY A-LIKE PROTEIN 1"/>
    <property type="match status" value="1"/>
</dbReference>
<keyword evidence="1" id="KW-0547">Nucleotide-binding</keyword>
<dbReference type="SMART" id="SM00487">
    <property type="entry name" value="DEXDc"/>
    <property type="match status" value="1"/>
</dbReference>
<name>A0A4P2VNV6_FLUSA</name>
<dbReference type="RefSeq" id="WP_172603910.1">
    <property type="nucleotide sequence ID" value="NZ_AP019368.1"/>
</dbReference>
<dbReference type="InterPro" id="IPR038718">
    <property type="entry name" value="SNF2-like_sf"/>
</dbReference>
<dbReference type="Gene3D" id="3.40.50.10810">
    <property type="entry name" value="Tandem AAA-ATPase domain"/>
    <property type="match status" value="1"/>
</dbReference>
<dbReference type="CDD" id="cd18011">
    <property type="entry name" value="DEXDc_RapA"/>
    <property type="match status" value="1"/>
</dbReference>
<dbReference type="InterPro" id="IPR014001">
    <property type="entry name" value="Helicase_ATP-bd"/>
</dbReference>
<dbReference type="InterPro" id="IPR001650">
    <property type="entry name" value="Helicase_C-like"/>
</dbReference>
<keyword evidence="2" id="KW-0378">Hydrolase</keyword>
<feature type="coiled-coil region" evidence="5">
    <location>
        <begin position="747"/>
        <end position="774"/>
    </location>
</feature>
<reference evidence="8 9" key="1">
    <citation type="submission" date="2018-12" db="EMBL/GenBank/DDBJ databases">
        <title>Rubrispira sanarue gen. nov., sp., nov., a member of the order Silvanigrellales, isolated from a brackish lake in Hamamatsu Japan.</title>
        <authorList>
            <person name="Maejima Y."/>
            <person name="Iino T."/>
            <person name="Muraguchi Y."/>
            <person name="Fukuda K."/>
            <person name="Nojiri H."/>
            <person name="Ohkuma M."/>
            <person name="Moriuchi R."/>
            <person name="Dohra H."/>
            <person name="Kimbara K."/>
            <person name="Shintani M."/>
        </authorList>
    </citation>
    <scope>NUCLEOTIDE SEQUENCE [LARGE SCALE GENOMIC DNA]</scope>
    <source>
        <strain evidence="8 9">RF1110005</strain>
    </source>
</reference>
<evidence type="ECO:0000256" key="2">
    <source>
        <dbReference type="ARBA" id="ARBA00022801"/>
    </source>
</evidence>
<dbReference type="AlphaFoldDB" id="A0A4P2VNV6"/>
<dbReference type="Gene3D" id="3.40.50.300">
    <property type="entry name" value="P-loop containing nucleotide triphosphate hydrolases"/>
    <property type="match status" value="1"/>
</dbReference>
<dbReference type="InterPro" id="IPR000330">
    <property type="entry name" value="SNF2_N"/>
</dbReference>
<sequence>MDHHFSPGSLVRARGREWTVLPGSSSELCLLRPLAGREGNEETGILTKIEKVEPAEFPFPSLAEAGDASSARLLRDAARLSIRTGVGPFRSFGRISVEPRAYQLVPLILALRQESEAIRLLIADDVGVGKTIEAMLIVRELIDRHEVKRFAVLCPAHLVSQWTKELNDKFHIEAVEVTAKKAVTLEKNCSPGKGIFDEYPFTVVSIDFIKSERNRNEFYAKCPDLLVVDEAHECADSAVGKTQQLRHKLLSDVAKNPKKNILLLTATPHSGKNQAFRSLISILNPKLAEKLPENMSGSENEKLREELANYFVQRRRPDIKKFLGDNLFPERIRNNVTYNLPKLNIDLCTSILAEATQLQEENVGENSNKWRQAQWWSAFTLVLALTSSPKAAYLSLCRRSALKNAKNAEELKKQAHRDIFGSISYEQNENDDSEDESYFLSDEEVPGISFENEEIDFINNIQLDFEENKTKKKAQIELTATKEPEAKKRGRKKKETVELEEKKIDSLERTIEEEEEFVFSQLSPKQRELALTLKSLAGKKDPKLQNLIHEILIKKCLGKKRNIVIFCRFIDTAKYIYDELVIDENIQPFTQKSKLEIRTLTGKNSPEERQMVLKDFQEHIGQRILICTDCLSEGVNLQELFDTVIHYDFAWNPNRHEQREGRVDRLLQKSPEVHIFTLIGKDHPIEEIFLRILHEKQRQIRNALGVHLPITDIGEEILQLALKVKETKKEEPEPILLFDDTSASFVANEKAFRLKKLETKIDKVKEEYQKTSRTFYSHSKVTVDDVKKELDAMKQSLGSQEDVERFILTLIERTRGHYVKKDDYIEAQIPDLQLKNRLGSLNKKDYSFKLSFDPNCLAEIDKLVLRTSPEVEDIARTVLETSLDGLIKNHPLKVAARAGVMRTKVVSKRTSVLLGRFRYLLREEKEEESSLVEEILPILFEGSPTDFTQDQITMGESAELILSKAQPDANVTVAERDRFLKPILEAASHLCNELSLWQKEKRMIDILETHRRVRTQGTIRRVRVECVGVPDVLGVYVFLPVVNWN</sequence>
<dbReference type="Proteomes" id="UP000291236">
    <property type="component" value="Chromosome"/>
</dbReference>
<evidence type="ECO:0000313" key="8">
    <source>
        <dbReference type="EMBL" id="BBH53874.1"/>
    </source>
</evidence>
<evidence type="ECO:0000259" key="6">
    <source>
        <dbReference type="PROSITE" id="PS51192"/>
    </source>
</evidence>
<dbReference type="GO" id="GO:0016787">
    <property type="term" value="F:hydrolase activity"/>
    <property type="evidence" value="ECO:0007669"/>
    <property type="project" value="UniProtKB-KW"/>
</dbReference>
<dbReference type="Pfam" id="PF00176">
    <property type="entry name" value="SNF2-rel_dom"/>
    <property type="match status" value="1"/>
</dbReference>
<evidence type="ECO:0000256" key="3">
    <source>
        <dbReference type="ARBA" id="ARBA00022806"/>
    </source>
</evidence>
<accession>A0A4P2VNV6</accession>
<dbReference type="CDD" id="cd18793">
    <property type="entry name" value="SF2_C_SNF"/>
    <property type="match status" value="1"/>
</dbReference>
<dbReference type="Pfam" id="PF00271">
    <property type="entry name" value="Helicase_C"/>
    <property type="match status" value="1"/>
</dbReference>
<evidence type="ECO:0000256" key="4">
    <source>
        <dbReference type="ARBA" id="ARBA00022840"/>
    </source>
</evidence>
<proteinExistence type="predicted"/>
<dbReference type="KEGG" id="sbf:JCM31447_23270"/>
<evidence type="ECO:0000256" key="5">
    <source>
        <dbReference type="SAM" id="Coils"/>
    </source>
</evidence>
<dbReference type="GO" id="GO:0005524">
    <property type="term" value="F:ATP binding"/>
    <property type="evidence" value="ECO:0007669"/>
    <property type="project" value="UniProtKB-KW"/>
</dbReference>
<gene>
    <name evidence="8" type="ORF">JCM31447_23270</name>
</gene>
<protein>
    <submittedName>
        <fullName evidence="8">ATP-dependent helicase</fullName>
    </submittedName>
</protein>
<dbReference type="PROSITE" id="PS51194">
    <property type="entry name" value="HELICASE_CTER"/>
    <property type="match status" value="1"/>
</dbReference>
<dbReference type="InterPro" id="IPR057342">
    <property type="entry name" value="DEXDc_RapA"/>
</dbReference>
<feature type="domain" description="Helicase C-terminal" evidence="7">
    <location>
        <begin position="543"/>
        <end position="716"/>
    </location>
</feature>
<dbReference type="InterPro" id="IPR027417">
    <property type="entry name" value="P-loop_NTPase"/>
</dbReference>
<keyword evidence="4" id="KW-0067">ATP-binding</keyword>
<feature type="domain" description="Helicase ATP-binding" evidence="6">
    <location>
        <begin position="111"/>
        <end position="286"/>
    </location>
</feature>
<organism evidence="8 9">
    <name type="scientific">Fluviispira sanaruensis</name>
    <dbReference type="NCBI Taxonomy" id="2493639"/>
    <lineage>
        <taxon>Bacteria</taxon>
        <taxon>Pseudomonadati</taxon>
        <taxon>Bdellovibrionota</taxon>
        <taxon>Oligoflexia</taxon>
        <taxon>Silvanigrellales</taxon>
        <taxon>Silvanigrellaceae</taxon>
        <taxon>Fluviispira</taxon>
    </lineage>
</organism>
<evidence type="ECO:0000259" key="7">
    <source>
        <dbReference type="PROSITE" id="PS51194"/>
    </source>
</evidence>
<keyword evidence="3 8" id="KW-0347">Helicase</keyword>
<evidence type="ECO:0000256" key="1">
    <source>
        <dbReference type="ARBA" id="ARBA00022741"/>
    </source>
</evidence>
<evidence type="ECO:0000313" key="9">
    <source>
        <dbReference type="Proteomes" id="UP000291236"/>
    </source>
</evidence>